<evidence type="ECO:0000313" key="8">
    <source>
        <dbReference type="Proteomes" id="UP000373449"/>
    </source>
</evidence>
<keyword evidence="2" id="KW-0812">Transmembrane</keyword>
<feature type="domain" description="Predicted membrane protein YciQ-like C-terminal" evidence="4">
    <location>
        <begin position="320"/>
        <end position="622"/>
    </location>
</feature>
<feature type="compositionally biased region" description="Low complexity" evidence="1">
    <location>
        <begin position="652"/>
        <end position="678"/>
    </location>
</feature>
<keyword evidence="2" id="KW-1133">Transmembrane helix</keyword>
<reference evidence="7" key="1">
    <citation type="submission" date="2017-09" db="EMBL/GenBank/DDBJ databases">
        <title>FDA dAtabase for Regulatory Grade micrObial Sequences (FDA-ARGOS): Supporting development and validation of Infectious Disease Dx tests.</title>
        <authorList>
            <person name="Minogue T."/>
            <person name="Wolcott M."/>
            <person name="Wasieloski L."/>
            <person name="Aguilar W."/>
            <person name="Moore D."/>
            <person name="Tallon L."/>
            <person name="Sadzewicz L."/>
            <person name="Ott S."/>
            <person name="Zhao X."/>
            <person name="Nagaraj S."/>
            <person name="Vavikolanu K."/>
            <person name="Aluvathingal J."/>
            <person name="Nadendla S."/>
            <person name="Sichtig H."/>
        </authorList>
    </citation>
    <scope>NUCLEOTIDE SEQUENCE [LARGE SCALE GENOMIC DNA]</scope>
    <source>
        <strain evidence="7">FDAARGOS_387</strain>
    </source>
</reference>
<feature type="region of interest" description="Disordered" evidence="1">
    <location>
        <begin position="652"/>
        <end position="698"/>
    </location>
</feature>
<feature type="transmembrane region" description="Helical" evidence="2">
    <location>
        <begin position="539"/>
        <end position="556"/>
    </location>
</feature>
<evidence type="ECO:0000256" key="2">
    <source>
        <dbReference type="SAM" id="Phobius"/>
    </source>
</evidence>
<feature type="transmembrane region" description="Helical" evidence="2">
    <location>
        <begin position="442"/>
        <end position="463"/>
    </location>
</feature>
<keyword evidence="2" id="KW-0472">Membrane</keyword>
<dbReference type="InterPro" id="IPR018702">
    <property type="entry name" value="DUF2207"/>
</dbReference>
<protein>
    <submittedName>
        <fullName evidence="5">DUF2207 domain-containing protein</fullName>
    </submittedName>
</protein>
<feature type="transmembrane region" description="Helical" evidence="2">
    <location>
        <begin position="469"/>
        <end position="494"/>
    </location>
</feature>
<dbReference type="InterPro" id="IPR048389">
    <property type="entry name" value="YciQ-like_C"/>
</dbReference>
<feature type="domain" description="DUF2207" evidence="3">
    <location>
        <begin position="64"/>
        <end position="259"/>
    </location>
</feature>
<dbReference type="AlphaFoldDB" id="A0A2C6DQM4"/>
<dbReference type="EMBL" id="PDDX01000001">
    <property type="protein sequence ID" value="PHI30632.1"/>
    <property type="molecule type" value="Genomic_DNA"/>
</dbReference>
<reference evidence="5" key="2">
    <citation type="submission" date="2017-09" db="EMBL/GenBank/DDBJ databases">
        <title>FDA dAtabase for Regulatory Grade micrObial Sequences (FDA-ARGOS): Supporting development and validation of Infectious Disease Dx tests.</title>
        <authorList>
            <person name="Minogue T."/>
            <person name="Wolcott M."/>
            <person name="Wasieloski L."/>
            <person name="Aguilar W."/>
            <person name="Moore D."/>
            <person name="Tallon L.J."/>
            <person name="Sadzewicz L."/>
            <person name="Ott S."/>
            <person name="Zhao X."/>
            <person name="Nagaraj S."/>
            <person name="Vavikolanu K."/>
            <person name="Aluvathingal J."/>
            <person name="Nadendla S."/>
            <person name="Sichtig H."/>
        </authorList>
    </citation>
    <scope>NUCLEOTIDE SEQUENCE</scope>
    <source>
        <strain evidence="5">FDAARGOS_387</strain>
    </source>
</reference>
<dbReference type="RefSeq" id="WP_029092831.1">
    <property type="nucleotide sequence ID" value="NZ_CAADJA010000002.1"/>
</dbReference>
<dbReference type="Proteomes" id="UP000373449">
    <property type="component" value="Unassembled WGS sequence"/>
</dbReference>
<proteinExistence type="predicted"/>
<evidence type="ECO:0000313" key="5">
    <source>
        <dbReference type="EMBL" id="PHI30632.1"/>
    </source>
</evidence>
<feature type="transmembrane region" description="Helical" evidence="2">
    <location>
        <begin position="288"/>
        <end position="309"/>
    </location>
</feature>
<dbReference type="OrthoDB" id="9767603at2"/>
<sequence length="698" mass="77276">MVSLSGVIRYSFLLLALIFGSARAVSSDIAISENAASPEFISSEYNVKDDGLISDTDHHQYEHILLFDAQAGFAPEGVMTINEHIQLRSTGDRIERGIFRTLPLTWKRQDGKFFSVNYQINQVWRDGKPEPYSLIKDGDILTIRIGSANQLLSPGLHNYVIQYEIDNHFSRFPDWDELYWNVTGNGWAYDIDKARFSLQLPDSSEFLDNNGKDSRLQSIDVYTGTVGEKGHNAKILADGSVETLQPLRTGEGLTVAYTWPRSILSLAPAPQSTYPLLHLLLPSSETKILWMPVLVIALFYLFWWCRYVLAAKLKMPAVIPLYSVPEGITPGYIRYINHGKYDVFGFSSDILNLVAKRYLDITQTNKPSNKQKPLKQRSVNKQWLARRPKGNNSPLNIDEKQLLNNLFSSISGPIDLSHSYHKTLQKAYETLSKKYEGERKKLFLNIYGIRFYIGLLILLIPIICANAFSLLTALVTIPTALLLLLGGSLLFLFIKQLLDPSRFSKIKGWIAPFFALTTGSLSLYVGIRIFMAIPLTEMPAGYAGALISAILLALILRKIAPRHTQLGLNDLALAKGLKMYLGTAERYRYQALYPPEQIVSHFEKMLPYALALGVGKTWANTFAQYLETTGAVSDAFVSGDWEHVNRFSESCRSSSVRTRTGNGSSGSSSRSGSSSSGSGSSGRGSSGGGSGGGGGGGW</sequence>
<evidence type="ECO:0000313" key="7">
    <source>
        <dbReference type="Proteomes" id="UP000224974"/>
    </source>
</evidence>
<feature type="transmembrane region" description="Helical" evidence="2">
    <location>
        <begin position="506"/>
        <end position="527"/>
    </location>
</feature>
<name>A0A2C6DQM4_9GAMM</name>
<feature type="compositionally biased region" description="Gly residues" evidence="1">
    <location>
        <begin position="679"/>
        <end position="698"/>
    </location>
</feature>
<dbReference type="Pfam" id="PF20990">
    <property type="entry name" value="DUF2207_C"/>
    <property type="match status" value="1"/>
</dbReference>
<dbReference type="Proteomes" id="UP000224974">
    <property type="component" value="Unassembled WGS sequence"/>
</dbReference>
<accession>A0A2C6DQM4</accession>
<organism evidence="5 7">
    <name type="scientific">Budvicia aquatica</name>
    <dbReference type="NCBI Taxonomy" id="82979"/>
    <lineage>
        <taxon>Bacteria</taxon>
        <taxon>Pseudomonadati</taxon>
        <taxon>Pseudomonadota</taxon>
        <taxon>Gammaproteobacteria</taxon>
        <taxon>Enterobacterales</taxon>
        <taxon>Budviciaceae</taxon>
        <taxon>Budvicia</taxon>
    </lineage>
</organism>
<evidence type="ECO:0000313" key="6">
    <source>
        <dbReference type="EMBL" id="VFS50112.1"/>
    </source>
</evidence>
<evidence type="ECO:0000256" key="1">
    <source>
        <dbReference type="SAM" id="MobiDB-lite"/>
    </source>
</evidence>
<dbReference type="Pfam" id="PF09972">
    <property type="entry name" value="DUF2207"/>
    <property type="match status" value="1"/>
</dbReference>
<evidence type="ECO:0000259" key="3">
    <source>
        <dbReference type="Pfam" id="PF09972"/>
    </source>
</evidence>
<reference evidence="6 8" key="3">
    <citation type="submission" date="2019-03" db="EMBL/GenBank/DDBJ databases">
        <authorList>
            <consortium name="Pathogen Informatics"/>
        </authorList>
    </citation>
    <scope>NUCLEOTIDE SEQUENCE [LARGE SCALE GENOMIC DNA]</scope>
    <source>
        <strain evidence="6 8">NCTC12282</strain>
    </source>
</reference>
<evidence type="ECO:0000259" key="4">
    <source>
        <dbReference type="Pfam" id="PF20990"/>
    </source>
</evidence>
<gene>
    <name evidence="5" type="ORF">CRN84_15435</name>
    <name evidence="6" type="ORF">NCTC12282_04341</name>
</gene>
<keyword evidence="7" id="KW-1185">Reference proteome</keyword>
<dbReference type="EMBL" id="CAADJA010000002">
    <property type="protein sequence ID" value="VFS50112.1"/>
    <property type="molecule type" value="Genomic_DNA"/>
</dbReference>
<dbReference type="STRING" id="1111728.GCA_000427805_00194"/>